<reference evidence="2" key="1">
    <citation type="submission" date="2020-06" db="EMBL/GenBank/DDBJ databases">
        <authorList>
            <person name="Li T."/>
            <person name="Hu X."/>
            <person name="Zhang T."/>
            <person name="Song X."/>
            <person name="Zhang H."/>
            <person name="Dai N."/>
            <person name="Sheng W."/>
            <person name="Hou X."/>
            <person name="Wei L."/>
        </authorList>
    </citation>
    <scope>NUCLEOTIDE SEQUENCE</scope>
    <source>
        <strain evidence="2">G02</strain>
        <tissue evidence="2">Leaf</tissue>
    </source>
</reference>
<proteinExistence type="predicted"/>
<dbReference type="AlphaFoldDB" id="A0AAW2IKM2"/>
<feature type="compositionally biased region" description="Basic and acidic residues" evidence="1">
    <location>
        <begin position="1"/>
        <end position="17"/>
    </location>
</feature>
<sequence length="76" mass="8520">MEKAQAAKKDSRGEKRKERLGRRLLPRNPVVTSETENPLPEGKCCVHPSDGPHHAGLHGCRGEGLIMRPRSWRDTP</sequence>
<accession>A0AAW2IKM2</accession>
<evidence type="ECO:0000313" key="2">
    <source>
        <dbReference type="EMBL" id="KAL0282512.1"/>
    </source>
</evidence>
<protein>
    <submittedName>
        <fullName evidence="2">Uncharacterized protein</fullName>
    </submittedName>
</protein>
<reference evidence="2" key="2">
    <citation type="journal article" date="2024" name="Plant">
        <title>Genomic evolution and insights into agronomic trait innovations of Sesamum species.</title>
        <authorList>
            <person name="Miao H."/>
            <person name="Wang L."/>
            <person name="Qu L."/>
            <person name="Liu H."/>
            <person name="Sun Y."/>
            <person name="Le M."/>
            <person name="Wang Q."/>
            <person name="Wei S."/>
            <person name="Zheng Y."/>
            <person name="Lin W."/>
            <person name="Duan Y."/>
            <person name="Cao H."/>
            <person name="Xiong S."/>
            <person name="Wang X."/>
            <person name="Wei L."/>
            <person name="Li C."/>
            <person name="Ma Q."/>
            <person name="Ju M."/>
            <person name="Zhao R."/>
            <person name="Li G."/>
            <person name="Mu C."/>
            <person name="Tian Q."/>
            <person name="Mei H."/>
            <person name="Zhang T."/>
            <person name="Gao T."/>
            <person name="Zhang H."/>
        </authorList>
    </citation>
    <scope>NUCLEOTIDE SEQUENCE</scope>
    <source>
        <strain evidence="2">G02</strain>
    </source>
</reference>
<evidence type="ECO:0000256" key="1">
    <source>
        <dbReference type="SAM" id="MobiDB-lite"/>
    </source>
</evidence>
<dbReference type="EMBL" id="JACGWJ010001424">
    <property type="protein sequence ID" value="KAL0282512.1"/>
    <property type="molecule type" value="Genomic_DNA"/>
</dbReference>
<gene>
    <name evidence="2" type="ORF">Sradi_7259300</name>
</gene>
<comment type="caution">
    <text evidence="2">The sequence shown here is derived from an EMBL/GenBank/DDBJ whole genome shotgun (WGS) entry which is preliminary data.</text>
</comment>
<name>A0AAW2IKM2_SESRA</name>
<feature type="region of interest" description="Disordered" evidence="1">
    <location>
        <begin position="1"/>
        <end position="43"/>
    </location>
</feature>
<organism evidence="2">
    <name type="scientific">Sesamum radiatum</name>
    <name type="common">Black benniseed</name>
    <dbReference type="NCBI Taxonomy" id="300843"/>
    <lineage>
        <taxon>Eukaryota</taxon>
        <taxon>Viridiplantae</taxon>
        <taxon>Streptophyta</taxon>
        <taxon>Embryophyta</taxon>
        <taxon>Tracheophyta</taxon>
        <taxon>Spermatophyta</taxon>
        <taxon>Magnoliopsida</taxon>
        <taxon>eudicotyledons</taxon>
        <taxon>Gunneridae</taxon>
        <taxon>Pentapetalae</taxon>
        <taxon>asterids</taxon>
        <taxon>lamiids</taxon>
        <taxon>Lamiales</taxon>
        <taxon>Pedaliaceae</taxon>
        <taxon>Sesamum</taxon>
    </lineage>
</organism>